<feature type="signal peptide" evidence="3">
    <location>
        <begin position="1"/>
        <end position="16"/>
    </location>
</feature>
<dbReference type="InterPro" id="IPR000904">
    <property type="entry name" value="Sec7_dom"/>
</dbReference>
<evidence type="ECO:0000313" key="6">
    <source>
        <dbReference type="Proteomes" id="UP000284403"/>
    </source>
</evidence>
<feature type="domain" description="SEC7" evidence="4">
    <location>
        <begin position="304"/>
        <end position="482"/>
    </location>
</feature>
<dbReference type="GO" id="GO:0032012">
    <property type="term" value="P:regulation of ARF protein signal transduction"/>
    <property type="evidence" value="ECO:0007669"/>
    <property type="project" value="InterPro"/>
</dbReference>
<dbReference type="OrthoDB" id="430364at2759"/>
<proteinExistence type="predicted"/>
<dbReference type="SUPFAM" id="SSF48371">
    <property type="entry name" value="ARM repeat"/>
    <property type="match status" value="1"/>
</dbReference>
<gene>
    <name evidence="5" type="ORF">Tco025E_08550</name>
</gene>
<dbReference type="CDD" id="cd00171">
    <property type="entry name" value="Sec7"/>
    <property type="match status" value="1"/>
</dbReference>
<dbReference type="PROSITE" id="PS50190">
    <property type="entry name" value="SEC7"/>
    <property type="match status" value="1"/>
</dbReference>
<name>A0A422N877_9TRYP</name>
<dbReference type="FunFam" id="1.10.1000.11:FF:000002">
    <property type="entry name" value="Cytohesin 1"/>
    <property type="match status" value="1"/>
</dbReference>
<comment type="subcellular location">
    <subcellularLocation>
        <location evidence="1">Cytoplasm</location>
    </subcellularLocation>
</comment>
<sequence length="1570" mass="175954">MLLTALGIILHLTVNGGPTFRNSTVIISTVKSTVIPCTLTTALLKDVDAFRLSVNVLLTCTMTFGHLMVNETKTIFRHLFFRVLESKTSSLTQKSIVVEAFRRYIEEPQNLIALFLNYDCNTSSQSVYEQMIAYLAALSLPFRMKTKDVIDRNEAISGRILLDFSVPESLQRSALTTLLLVVYSNLQWIERFECDRNTSLADASSTNDQSGISEFTKSLDKRVENQGEMAFSSSVEKGDDSFIYALRVKDAFRKFTYLMNDVKDSKAAIDFLANEPLLIPIVNEKEESKRDASMEGNEDTAPSGVLKDTETQSDAFIKTCGNSEEKYVPKAESIALFLKDKEDYIDKLVLGEYFAKSFRDSHSRMIFVKWIEQHSFAGLTLDAALRLFLGGFKLLGEAEVVDKTMEIFAAQYCKENPTAFHSANTAFILSFSICMLNTDAHSPHVKNKMTVEEFIRNNRGIDEGNDVDSTLLKEIYARIVADEIKLRPSKFVPCKTFSGSISGNNSSSSTKISSGLLESIPILKHFAPVARRITDTVMIPLDAAGNVLFNTLRRKQEEIYQTELRNALKDAIEALDTANALKSSFVKATRIENAIPMWGITVDYVMRCLLCAFEDFFFIAESAVVPANAQGFHDLTQRYVDAPENREYFDHLLRGVVNTIRVCCDFGNISHAEDLIERLFSLTQLSKVVVLSQCSIACVSISNGISKPRMELLAIVLNLFLVNGASLTTRGWCVAYTGVSILDLISNGLEGIWRRQCRKPLLGEGDKPPPDTWFENLEDVPPSFDKGSIQKRIAILGALRCFSSVDVWLERLFDATVYPSQTQVFMSNALVTVCEKELKSSRTFALTKLLDFLTVCASFSSRMQWRDLWTNATNVFTVAGTMTFDIASSSLGGLRIIALRYLMREELLNYSFQKEVLMPFEAILMGNQDVNIRQKVIEAISEIVEVRASRLASGWNVVFSILSHCAVIPDVVKSAWDLCESVITLHVALMKDCFRDLVFCLTSFACNNVDEEVALLSISYLRACGHWLQFGLEPPPEDVRDASAVSEWAGRFKDADSEANAAQFMVGLPRVTLSMVSITSYQCLEKPKSLTVKTNYHLWMSLLEGMIPIILVHPSVRVRAHVICSLWALIDQYAVAFATNIQESLFTGILRPVLSNLLMHAPVDQETVIDPVDYKLLALLSLKSMFLACRRHSHLLELACETFVTICTTTFSLEHVQAGLVDVILRICVDLGPRGFATRLNLPDTTSELWVSRLIHELLQVGYIDVIHFRRTSGWKELHHSIATTTFGINFDPNTEAGTRTSVIDTVLTALLDGVVVQLSATMNRCSSQQEYLLCFRAMRRSYLVIALFSSVDSTGKVFSQLLTGLSSSSSSTIPEQQLLIPYICVLIEFVFVLRSTPPTPEETQALQEAIKIICQRIRESREFCIQSQSEHISALEHDNAKGGRPVALKNHRGRSFIDIFRSGRASLSCRAQHVSKTIPERVLNEWRYLTHTLGLRYVFTFDGVTANCTTLEYLHDLILLLPSELEEKLVEPFFCSCWEELDVGMSLMGVSTISQTLLVLERKRGLLHA</sequence>
<dbReference type="InterPro" id="IPR035999">
    <property type="entry name" value="Sec7_dom_sf"/>
</dbReference>
<dbReference type="Pfam" id="PF01369">
    <property type="entry name" value="Sec7"/>
    <property type="match status" value="1"/>
</dbReference>
<dbReference type="InterPro" id="IPR016024">
    <property type="entry name" value="ARM-type_fold"/>
</dbReference>
<dbReference type="Proteomes" id="UP000284403">
    <property type="component" value="Unassembled WGS sequence"/>
</dbReference>
<keyword evidence="6" id="KW-1185">Reference proteome</keyword>
<dbReference type="Gene3D" id="1.10.1000.11">
    <property type="entry name" value="Arf Nucleotide-binding Site Opener,domain 2"/>
    <property type="match status" value="1"/>
</dbReference>
<protein>
    <submittedName>
        <fullName evidence="5">ADP-ribosylation factor guanine nucleotide-exchange factor 1(Brefeldin A-inhibited)</fullName>
    </submittedName>
</protein>
<organism evidence="5 6">
    <name type="scientific">Trypanosoma conorhini</name>
    <dbReference type="NCBI Taxonomy" id="83891"/>
    <lineage>
        <taxon>Eukaryota</taxon>
        <taxon>Discoba</taxon>
        <taxon>Euglenozoa</taxon>
        <taxon>Kinetoplastea</taxon>
        <taxon>Metakinetoplastina</taxon>
        <taxon>Trypanosomatida</taxon>
        <taxon>Trypanosomatidae</taxon>
        <taxon>Trypanosoma</taxon>
    </lineage>
</organism>
<dbReference type="InterPro" id="IPR023394">
    <property type="entry name" value="Sec7_C_sf"/>
</dbReference>
<evidence type="ECO:0000256" key="1">
    <source>
        <dbReference type="ARBA" id="ARBA00004496"/>
    </source>
</evidence>
<dbReference type="PANTHER" id="PTHR10663:SF375">
    <property type="entry name" value="LD29171P"/>
    <property type="match status" value="1"/>
</dbReference>
<evidence type="ECO:0000256" key="2">
    <source>
        <dbReference type="ARBA" id="ARBA00022490"/>
    </source>
</evidence>
<dbReference type="GO" id="GO:0005737">
    <property type="term" value="C:cytoplasm"/>
    <property type="evidence" value="ECO:0007669"/>
    <property type="project" value="UniProtKB-SubCell"/>
</dbReference>
<evidence type="ECO:0000256" key="3">
    <source>
        <dbReference type="SAM" id="SignalP"/>
    </source>
</evidence>
<keyword evidence="2" id="KW-0963">Cytoplasm</keyword>
<dbReference type="Pfam" id="PF12783">
    <property type="entry name" value="Sec7-like_HUS"/>
    <property type="match status" value="1"/>
</dbReference>
<dbReference type="EMBL" id="MKKU01000813">
    <property type="protein sequence ID" value="RNF01653.1"/>
    <property type="molecule type" value="Genomic_DNA"/>
</dbReference>
<evidence type="ECO:0000259" key="4">
    <source>
        <dbReference type="PROSITE" id="PS50190"/>
    </source>
</evidence>
<evidence type="ECO:0000313" key="5">
    <source>
        <dbReference type="EMBL" id="RNF01653.1"/>
    </source>
</evidence>
<dbReference type="SUPFAM" id="SSF48425">
    <property type="entry name" value="Sec7 domain"/>
    <property type="match status" value="1"/>
</dbReference>
<dbReference type="InterPro" id="IPR032691">
    <property type="entry name" value="Mon2/Sec7/BIG1-like_HUS"/>
</dbReference>
<accession>A0A422N877</accession>
<dbReference type="PANTHER" id="PTHR10663">
    <property type="entry name" value="GUANYL-NUCLEOTIDE EXCHANGE FACTOR"/>
    <property type="match status" value="1"/>
</dbReference>
<dbReference type="InterPro" id="IPR015403">
    <property type="entry name" value="Mon2/Sec7/BIG1-like_HDS"/>
</dbReference>
<feature type="chain" id="PRO_5019555006" evidence="3">
    <location>
        <begin position="17"/>
        <end position="1570"/>
    </location>
</feature>
<dbReference type="RefSeq" id="XP_029224501.1">
    <property type="nucleotide sequence ID" value="XM_029375397.1"/>
</dbReference>
<comment type="caution">
    <text evidence="5">The sequence shown here is derived from an EMBL/GenBank/DDBJ whole genome shotgun (WGS) entry which is preliminary data.</text>
</comment>
<dbReference type="GeneID" id="40322161"/>
<dbReference type="Pfam" id="PF09324">
    <property type="entry name" value="Sec7-like_HDS"/>
    <property type="match status" value="1"/>
</dbReference>
<keyword evidence="3" id="KW-0732">Signal</keyword>
<dbReference type="GO" id="GO:0005085">
    <property type="term" value="F:guanyl-nucleotide exchange factor activity"/>
    <property type="evidence" value="ECO:0007669"/>
    <property type="project" value="InterPro"/>
</dbReference>
<reference evidence="5 6" key="1">
    <citation type="journal article" date="2018" name="BMC Genomics">
        <title>Genomic comparison of Trypanosoma conorhini and Trypanosoma rangeli to Trypanosoma cruzi strains of high and low virulence.</title>
        <authorList>
            <person name="Bradwell K.R."/>
            <person name="Koparde V.N."/>
            <person name="Matveyev A.V."/>
            <person name="Serrano M.G."/>
            <person name="Alves J.M."/>
            <person name="Parikh H."/>
            <person name="Huang B."/>
            <person name="Lee V."/>
            <person name="Espinosa-Alvarez O."/>
            <person name="Ortiz P.A."/>
            <person name="Costa-Martins A.G."/>
            <person name="Teixeira M.M."/>
            <person name="Buck G.A."/>
        </authorList>
    </citation>
    <scope>NUCLEOTIDE SEQUENCE [LARGE SCALE GENOMIC DNA]</scope>
    <source>
        <strain evidence="5 6">025E</strain>
    </source>
</reference>
<dbReference type="SMART" id="SM00222">
    <property type="entry name" value="Sec7"/>
    <property type="match status" value="1"/>
</dbReference>